<reference evidence="1 2" key="1">
    <citation type="submission" date="2017-12" db="EMBL/GenBank/DDBJ databases">
        <title>Hemimetabolous genomes reveal molecular basis of termite eusociality.</title>
        <authorList>
            <person name="Harrison M.C."/>
            <person name="Jongepier E."/>
            <person name="Robertson H.M."/>
            <person name="Arning N."/>
            <person name="Bitard-Feildel T."/>
            <person name="Chao H."/>
            <person name="Childers C.P."/>
            <person name="Dinh H."/>
            <person name="Doddapaneni H."/>
            <person name="Dugan S."/>
            <person name="Gowin J."/>
            <person name="Greiner C."/>
            <person name="Han Y."/>
            <person name="Hu H."/>
            <person name="Hughes D.S.T."/>
            <person name="Huylmans A.-K."/>
            <person name="Kemena C."/>
            <person name="Kremer L.P.M."/>
            <person name="Lee S.L."/>
            <person name="Lopez-Ezquerra A."/>
            <person name="Mallet L."/>
            <person name="Monroy-Kuhn J.M."/>
            <person name="Moser A."/>
            <person name="Murali S.C."/>
            <person name="Muzny D.M."/>
            <person name="Otani S."/>
            <person name="Piulachs M.-D."/>
            <person name="Poelchau M."/>
            <person name="Qu J."/>
            <person name="Schaub F."/>
            <person name="Wada-Katsumata A."/>
            <person name="Worley K.C."/>
            <person name="Xie Q."/>
            <person name="Ylla G."/>
            <person name="Poulsen M."/>
            <person name="Gibbs R.A."/>
            <person name="Schal C."/>
            <person name="Richards S."/>
            <person name="Belles X."/>
            <person name="Korb J."/>
            <person name="Bornberg-Bauer E."/>
        </authorList>
    </citation>
    <scope>NUCLEOTIDE SEQUENCE [LARGE SCALE GENOMIC DNA]</scope>
    <source>
        <tissue evidence="1">Whole body</tissue>
    </source>
</reference>
<sequence>MDHNDCLQYSMSGVEKIVTLTQVKIRITQLVNKTKEKTTQEISNYIKHNRAL</sequence>
<protein>
    <submittedName>
        <fullName evidence="1">Uncharacterized protein</fullName>
    </submittedName>
</protein>
<accession>A0A2J7PUJ7</accession>
<name>A0A2J7PUJ7_9NEOP</name>
<gene>
    <name evidence="1" type="ORF">B7P43_G06629</name>
</gene>
<proteinExistence type="predicted"/>
<evidence type="ECO:0000313" key="1">
    <source>
        <dbReference type="EMBL" id="PNF20011.1"/>
    </source>
</evidence>
<dbReference type="EMBL" id="NEVH01021196">
    <property type="protein sequence ID" value="PNF20011.1"/>
    <property type="molecule type" value="Genomic_DNA"/>
</dbReference>
<comment type="caution">
    <text evidence="1">The sequence shown here is derived from an EMBL/GenBank/DDBJ whole genome shotgun (WGS) entry which is preliminary data.</text>
</comment>
<keyword evidence="2" id="KW-1185">Reference proteome</keyword>
<organism evidence="1 2">
    <name type="scientific">Cryptotermes secundus</name>
    <dbReference type="NCBI Taxonomy" id="105785"/>
    <lineage>
        <taxon>Eukaryota</taxon>
        <taxon>Metazoa</taxon>
        <taxon>Ecdysozoa</taxon>
        <taxon>Arthropoda</taxon>
        <taxon>Hexapoda</taxon>
        <taxon>Insecta</taxon>
        <taxon>Pterygota</taxon>
        <taxon>Neoptera</taxon>
        <taxon>Polyneoptera</taxon>
        <taxon>Dictyoptera</taxon>
        <taxon>Blattodea</taxon>
        <taxon>Blattoidea</taxon>
        <taxon>Termitoidae</taxon>
        <taxon>Kalotermitidae</taxon>
        <taxon>Cryptotermitinae</taxon>
        <taxon>Cryptotermes</taxon>
    </lineage>
</organism>
<dbReference type="InParanoid" id="A0A2J7PUJ7"/>
<dbReference type="Proteomes" id="UP000235965">
    <property type="component" value="Unassembled WGS sequence"/>
</dbReference>
<evidence type="ECO:0000313" key="2">
    <source>
        <dbReference type="Proteomes" id="UP000235965"/>
    </source>
</evidence>
<dbReference type="AlphaFoldDB" id="A0A2J7PUJ7"/>